<keyword evidence="8" id="KW-1185">Reference proteome</keyword>
<dbReference type="Pfam" id="PF06325">
    <property type="entry name" value="PrmA"/>
    <property type="match status" value="1"/>
</dbReference>
<comment type="similarity">
    <text evidence="1 6">Belongs to the methyltransferase superfamily. PrmA family.</text>
</comment>
<dbReference type="CDD" id="cd02440">
    <property type="entry name" value="AdoMet_MTases"/>
    <property type="match status" value="1"/>
</dbReference>
<dbReference type="HAMAP" id="MF_00735">
    <property type="entry name" value="Methyltr_PrmA"/>
    <property type="match status" value="1"/>
</dbReference>
<dbReference type="EMBL" id="LT899436">
    <property type="protein sequence ID" value="SNR16722.1"/>
    <property type="molecule type" value="Genomic_DNA"/>
</dbReference>
<dbReference type="SUPFAM" id="SSF53335">
    <property type="entry name" value="S-adenosyl-L-methionine-dependent methyltransferases"/>
    <property type="match status" value="1"/>
</dbReference>
<dbReference type="InterPro" id="IPR050078">
    <property type="entry name" value="Ribosomal_L11_MeTrfase_PrmA"/>
</dbReference>
<keyword evidence="2 6" id="KW-0963">Cytoplasm</keyword>
<comment type="catalytic activity">
    <reaction evidence="6">
        <text>L-lysyl-[protein] + 3 S-adenosyl-L-methionine = N(6),N(6),N(6)-trimethyl-L-lysyl-[protein] + 3 S-adenosyl-L-homocysteine + 3 H(+)</text>
        <dbReference type="Rhea" id="RHEA:54192"/>
        <dbReference type="Rhea" id="RHEA-COMP:9752"/>
        <dbReference type="Rhea" id="RHEA-COMP:13826"/>
        <dbReference type="ChEBI" id="CHEBI:15378"/>
        <dbReference type="ChEBI" id="CHEBI:29969"/>
        <dbReference type="ChEBI" id="CHEBI:57856"/>
        <dbReference type="ChEBI" id="CHEBI:59789"/>
        <dbReference type="ChEBI" id="CHEBI:61961"/>
    </reaction>
</comment>
<dbReference type="GO" id="GO:0005840">
    <property type="term" value="C:ribosome"/>
    <property type="evidence" value="ECO:0007669"/>
    <property type="project" value="UniProtKB-KW"/>
</dbReference>
<evidence type="ECO:0000313" key="7">
    <source>
        <dbReference type="EMBL" id="SNR16722.1"/>
    </source>
</evidence>
<evidence type="ECO:0000256" key="3">
    <source>
        <dbReference type="ARBA" id="ARBA00022603"/>
    </source>
</evidence>
<keyword evidence="7" id="KW-0689">Ribosomal protein</keyword>
<keyword evidence="4 6" id="KW-0808">Transferase</keyword>
<evidence type="ECO:0000256" key="5">
    <source>
        <dbReference type="ARBA" id="ARBA00022691"/>
    </source>
</evidence>
<dbReference type="GO" id="GO:0016279">
    <property type="term" value="F:protein-lysine N-methyltransferase activity"/>
    <property type="evidence" value="ECO:0007669"/>
    <property type="project" value="RHEA"/>
</dbReference>
<evidence type="ECO:0000256" key="2">
    <source>
        <dbReference type="ARBA" id="ARBA00022490"/>
    </source>
</evidence>
<dbReference type="GO" id="GO:0005737">
    <property type="term" value="C:cytoplasm"/>
    <property type="evidence" value="ECO:0007669"/>
    <property type="project" value="UniProtKB-SubCell"/>
</dbReference>
<feature type="binding site" evidence="6">
    <location>
        <position position="214"/>
    </location>
    <ligand>
        <name>S-adenosyl-L-methionine</name>
        <dbReference type="ChEBI" id="CHEBI:59789"/>
    </ligand>
</feature>
<dbReference type="PIRSF" id="PIRSF000401">
    <property type="entry name" value="RPL11_MTase"/>
    <property type="match status" value="1"/>
</dbReference>
<dbReference type="PANTHER" id="PTHR43648">
    <property type="entry name" value="ELECTRON TRANSFER FLAVOPROTEIN BETA SUBUNIT LYSINE METHYLTRANSFERASE"/>
    <property type="match status" value="1"/>
</dbReference>
<gene>
    <name evidence="6 7" type="primary">prmA</name>
    <name evidence="7" type="ORF">TJEJU_3065</name>
</gene>
<evidence type="ECO:0000256" key="6">
    <source>
        <dbReference type="HAMAP-Rule" id="MF_00735"/>
    </source>
</evidence>
<dbReference type="PANTHER" id="PTHR43648:SF1">
    <property type="entry name" value="ELECTRON TRANSFER FLAVOPROTEIN BETA SUBUNIT LYSINE METHYLTRANSFERASE"/>
    <property type="match status" value="1"/>
</dbReference>
<keyword evidence="5 6" id="KW-0949">S-adenosyl-L-methionine</keyword>
<dbReference type="OrthoDB" id="9785995at2"/>
<keyword evidence="3 6" id="KW-0489">Methyltransferase</keyword>
<dbReference type="EC" id="2.1.1.-" evidence="6"/>
<keyword evidence="7" id="KW-0687">Ribonucleoprotein</keyword>
<dbReference type="Proteomes" id="UP000215214">
    <property type="component" value="Chromosome TJEJU"/>
</dbReference>
<feature type="binding site" evidence="6">
    <location>
        <position position="129"/>
    </location>
    <ligand>
        <name>S-adenosyl-L-methionine</name>
        <dbReference type="ChEBI" id="CHEBI:59789"/>
    </ligand>
</feature>
<feature type="binding site" evidence="6">
    <location>
        <position position="172"/>
    </location>
    <ligand>
        <name>S-adenosyl-L-methionine</name>
        <dbReference type="ChEBI" id="CHEBI:59789"/>
    </ligand>
</feature>
<sequence length="277" mass="32162">MDNIYIEYSFVVEPKQPAIEILIAELGEKNFESFVENETGLLAYIQKKDWKEDVLEEIFILESTEFEITYEFKEVEQTNWNEEWEKHFNPIQVEDKVSIRAPFHENPNLEYDIVIEPKMSFGTGHHETTYMMIQHLIGLNLHDKKVLDMGCGTGVLAIFAEMKGANPIDAIDIDNWCYVNSLENVERNSCKNITVLEGDAELLINRKYDVIIANINRNILLKDMNAYMSCISEKGILLLSGFYKEDIPIIDKEVSKYGMTLDVVIERNNWVSLKYIK</sequence>
<accession>A0A238UCA1</accession>
<evidence type="ECO:0000256" key="1">
    <source>
        <dbReference type="ARBA" id="ARBA00009741"/>
    </source>
</evidence>
<feature type="binding site" evidence="6">
    <location>
        <position position="150"/>
    </location>
    <ligand>
        <name>S-adenosyl-L-methionine</name>
        <dbReference type="ChEBI" id="CHEBI:59789"/>
    </ligand>
</feature>
<name>A0A238UCA1_9FLAO</name>
<comment type="subcellular location">
    <subcellularLocation>
        <location evidence="6">Cytoplasm</location>
    </subcellularLocation>
</comment>
<comment type="function">
    <text evidence="6">Methylates ribosomal protein L11.</text>
</comment>
<protein>
    <recommendedName>
        <fullName evidence="6">Ribosomal protein L11 methyltransferase</fullName>
        <shortName evidence="6">L11 Mtase</shortName>
        <ecNumber evidence="6">2.1.1.-</ecNumber>
    </recommendedName>
</protein>
<proteinExistence type="inferred from homology"/>
<dbReference type="InterPro" id="IPR029063">
    <property type="entry name" value="SAM-dependent_MTases_sf"/>
</dbReference>
<dbReference type="AlphaFoldDB" id="A0A238UCA1"/>
<evidence type="ECO:0000313" key="8">
    <source>
        <dbReference type="Proteomes" id="UP000215214"/>
    </source>
</evidence>
<dbReference type="KEGG" id="tje:TJEJU_3065"/>
<dbReference type="NCBIfam" id="NF001785">
    <property type="entry name" value="PRK00517.2-2"/>
    <property type="match status" value="1"/>
</dbReference>
<dbReference type="RefSeq" id="WP_095073464.1">
    <property type="nucleotide sequence ID" value="NZ_LT899436.1"/>
</dbReference>
<dbReference type="Gene3D" id="3.40.50.150">
    <property type="entry name" value="Vaccinia Virus protein VP39"/>
    <property type="match status" value="1"/>
</dbReference>
<organism evidence="7 8">
    <name type="scientific">Tenacibaculum jejuense</name>
    <dbReference type="NCBI Taxonomy" id="584609"/>
    <lineage>
        <taxon>Bacteria</taxon>
        <taxon>Pseudomonadati</taxon>
        <taxon>Bacteroidota</taxon>
        <taxon>Flavobacteriia</taxon>
        <taxon>Flavobacteriales</taxon>
        <taxon>Flavobacteriaceae</taxon>
        <taxon>Tenacibaculum</taxon>
    </lineage>
</organism>
<reference evidence="7 8" key="1">
    <citation type="submission" date="2017-07" db="EMBL/GenBank/DDBJ databases">
        <authorList>
            <person name="Sun Z.S."/>
            <person name="Albrecht U."/>
            <person name="Echele G."/>
            <person name="Lee C.C."/>
        </authorList>
    </citation>
    <scope>NUCLEOTIDE SEQUENCE [LARGE SCALE GENOMIC DNA]</scope>
    <source>
        <strain evidence="8">type strain: KCTC 22618</strain>
    </source>
</reference>
<dbReference type="GO" id="GO:0032259">
    <property type="term" value="P:methylation"/>
    <property type="evidence" value="ECO:0007669"/>
    <property type="project" value="UniProtKB-KW"/>
</dbReference>
<dbReference type="InterPro" id="IPR004498">
    <property type="entry name" value="Ribosomal_PrmA_MeTrfase"/>
</dbReference>
<evidence type="ECO:0000256" key="4">
    <source>
        <dbReference type="ARBA" id="ARBA00022679"/>
    </source>
</evidence>